<name>A0A517VH57_9PLAN</name>
<organism evidence="1 2">
    <name type="scientific">Gimesia algae</name>
    <dbReference type="NCBI Taxonomy" id="2527971"/>
    <lineage>
        <taxon>Bacteria</taxon>
        <taxon>Pseudomonadati</taxon>
        <taxon>Planctomycetota</taxon>
        <taxon>Planctomycetia</taxon>
        <taxon>Planctomycetales</taxon>
        <taxon>Planctomycetaceae</taxon>
        <taxon>Gimesia</taxon>
    </lineage>
</organism>
<gene>
    <name evidence="1" type="ORF">Pan161_40080</name>
</gene>
<dbReference type="Proteomes" id="UP000316855">
    <property type="component" value="Chromosome"/>
</dbReference>
<reference evidence="1 2" key="1">
    <citation type="submission" date="2019-02" db="EMBL/GenBank/DDBJ databases">
        <title>Deep-cultivation of Planctomycetes and their phenomic and genomic characterization uncovers novel biology.</title>
        <authorList>
            <person name="Wiegand S."/>
            <person name="Jogler M."/>
            <person name="Boedeker C."/>
            <person name="Pinto D."/>
            <person name="Vollmers J."/>
            <person name="Rivas-Marin E."/>
            <person name="Kohn T."/>
            <person name="Peeters S.H."/>
            <person name="Heuer A."/>
            <person name="Rast P."/>
            <person name="Oberbeckmann S."/>
            <person name="Bunk B."/>
            <person name="Jeske O."/>
            <person name="Meyerdierks A."/>
            <person name="Storesund J.E."/>
            <person name="Kallscheuer N."/>
            <person name="Luecker S."/>
            <person name="Lage O.M."/>
            <person name="Pohl T."/>
            <person name="Merkel B.J."/>
            <person name="Hornburger P."/>
            <person name="Mueller R.-W."/>
            <person name="Bruemmer F."/>
            <person name="Labrenz M."/>
            <person name="Spormann A.M."/>
            <person name="Op den Camp H."/>
            <person name="Overmann J."/>
            <person name="Amann R."/>
            <person name="Jetten M.S.M."/>
            <person name="Mascher T."/>
            <person name="Medema M.H."/>
            <person name="Devos D.P."/>
            <person name="Kaster A.-K."/>
            <person name="Ovreas L."/>
            <person name="Rohde M."/>
            <person name="Galperin M.Y."/>
            <person name="Jogler C."/>
        </authorList>
    </citation>
    <scope>NUCLEOTIDE SEQUENCE [LARGE SCALE GENOMIC DNA]</scope>
    <source>
        <strain evidence="1 2">Pan161</strain>
    </source>
</reference>
<dbReference type="RefSeq" id="WP_145229938.1">
    <property type="nucleotide sequence ID" value="NZ_CP036343.1"/>
</dbReference>
<dbReference type="KEGG" id="gax:Pan161_40080"/>
<keyword evidence="2" id="KW-1185">Reference proteome</keyword>
<dbReference type="AlphaFoldDB" id="A0A517VH57"/>
<dbReference type="OrthoDB" id="286122at2"/>
<sequence length="248" mass="27560">MRNLVTLLLLFSLSNGCSSIKTTAYDRLEDDTIIANPDQHLKGIPVSLRVPSHLELTVEEKTFWRVEGSQLIPVSSCRATRTISHDIKYTEKIFLVDPVRPVAGPATTDQGTTDDSSYYGFSFKDDDLSDEEIKAGIQRGYEHSGKGQLTGLNYHIEDKTIVRSAQLLKSSLNMIKAFRTSAKAKPTAFGDNTDKVTGLDVLQTTRVIGWSRFDLNSEHFEEDVMGFLNTYVNQKSCDPDCPGTAVCK</sequence>
<protein>
    <submittedName>
        <fullName evidence="1">Uncharacterized protein</fullName>
    </submittedName>
</protein>
<evidence type="ECO:0000313" key="1">
    <source>
        <dbReference type="EMBL" id="QDT92341.1"/>
    </source>
</evidence>
<dbReference type="EMBL" id="CP036343">
    <property type="protein sequence ID" value="QDT92341.1"/>
    <property type="molecule type" value="Genomic_DNA"/>
</dbReference>
<evidence type="ECO:0000313" key="2">
    <source>
        <dbReference type="Proteomes" id="UP000316855"/>
    </source>
</evidence>
<accession>A0A517VH57</accession>
<proteinExistence type="predicted"/>